<evidence type="ECO:0000259" key="3">
    <source>
        <dbReference type="Pfam" id="PF01389"/>
    </source>
</evidence>
<dbReference type="Gene3D" id="2.40.160.20">
    <property type="match status" value="1"/>
</dbReference>
<dbReference type="EMBL" id="LSLI01000006">
    <property type="protein sequence ID" value="KXS33429.1"/>
    <property type="molecule type" value="Genomic_DNA"/>
</dbReference>
<gene>
    <name evidence="4" type="ORF">AWT59_0455</name>
</gene>
<evidence type="ECO:0000313" key="5">
    <source>
        <dbReference type="Proteomes" id="UP000070578"/>
    </source>
</evidence>
<dbReference type="SUPFAM" id="SSF56925">
    <property type="entry name" value="OMPA-like"/>
    <property type="match status" value="1"/>
</dbReference>
<comment type="caution">
    <text evidence="4">The sequence shown here is derived from an EMBL/GenBank/DDBJ whole genome shotgun (WGS) entry which is preliminary data.</text>
</comment>
<keyword evidence="4" id="KW-0472">Membrane</keyword>
<feature type="domain" description="Outer membrane protein OmpA-like transmembrane" evidence="3">
    <location>
        <begin position="55"/>
        <end position="194"/>
    </location>
</feature>
<reference evidence="4 5" key="2">
    <citation type="submission" date="2016-03" db="EMBL/GenBank/DDBJ databases">
        <title>New uncultured bacterium of the family Gallionellaceae from acid mine drainage: description and reconstruction of genome based on metagenomic analysis of microbial community.</title>
        <authorList>
            <person name="Kadnikov V."/>
            <person name="Ivasenko D."/>
            <person name="Beletsky A."/>
            <person name="Mardanov A."/>
            <person name="Danilova E."/>
            <person name="Pimenov N."/>
            <person name="Karnachuk O."/>
            <person name="Ravin N."/>
        </authorList>
    </citation>
    <scope>NUCLEOTIDE SEQUENCE [LARGE SCALE GENOMIC DNA]</scope>
    <source>
        <strain evidence="4">ShG14-8</strain>
    </source>
</reference>
<dbReference type="InterPro" id="IPR011250">
    <property type="entry name" value="OMP/PagP_B-barrel"/>
</dbReference>
<dbReference type="Proteomes" id="UP000070578">
    <property type="component" value="Unassembled WGS sequence"/>
</dbReference>
<organism evidence="4 5">
    <name type="scientific">Candidatus Gallionella acididurans</name>
    <dbReference type="NCBI Taxonomy" id="1796491"/>
    <lineage>
        <taxon>Bacteria</taxon>
        <taxon>Pseudomonadati</taxon>
        <taxon>Pseudomonadota</taxon>
        <taxon>Betaproteobacteria</taxon>
        <taxon>Nitrosomonadales</taxon>
        <taxon>Gallionellaceae</taxon>
        <taxon>Gallionella</taxon>
    </lineage>
</organism>
<evidence type="ECO:0000313" key="4">
    <source>
        <dbReference type="EMBL" id="KXS33429.1"/>
    </source>
</evidence>
<feature type="chain" id="PRO_5007484018" evidence="2">
    <location>
        <begin position="21"/>
        <end position="210"/>
    </location>
</feature>
<proteinExistence type="predicted"/>
<dbReference type="InterPro" id="IPR000498">
    <property type="entry name" value="OmpA-like_TM_dom"/>
</dbReference>
<accession>A0A139BWR5</accession>
<name>A0A139BWR5_9PROT</name>
<sequence length="210" mass="22380">MKKLAIVILLSGFVVHPVWADDFYDFPVLDDNAGRFYAGADMVSATYSGSFFPSTAGLRITGGYNFSSAFAIETGYAILSNTSNNCNYGCGYGGGYGYGGYSNYPPQYASYAFNASSLQIAAIGKYPLSDAFSIFGKIGFDHNSMNYASTDNNGNNLPTISGSQSNRLYGIGGEYNMGEGIVLRTDFEDLGNVAPGVGMRMISLGGVYNF</sequence>
<evidence type="ECO:0000256" key="1">
    <source>
        <dbReference type="ARBA" id="ARBA00004442"/>
    </source>
</evidence>
<keyword evidence="4" id="KW-0812">Transmembrane</keyword>
<feature type="signal peptide" evidence="2">
    <location>
        <begin position="1"/>
        <end position="20"/>
    </location>
</feature>
<dbReference type="GO" id="GO:0009279">
    <property type="term" value="C:cell outer membrane"/>
    <property type="evidence" value="ECO:0007669"/>
    <property type="project" value="UniProtKB-SubCell"/>
</dbReference>
<evidence type="ECO:0000256" key="2">
    <source>
        <dbReference type="SAM" id="SignalP"/>
    </source>
</evidence>
<dbReference type="AlphaFoldDB" id="A0A139BWR5"/>
<dbReference type="Pfam" id="PF01389">
    <property type="entry name" value="OmpA_membrane"/>
    <property type="match status" value="1"/>
</dbReference>
<comment type="subcellular location">
    <subcellularLocation>
        <location evidence="1">Cell outer membrane</location>
    </subcellularLocation>
</comment>
<reference evidence="4 5" key="1">
    <citation type="submission" date="2016-02" db="EMBL/GenBank/DDBJ databases">
        <authorList>
            <person name="Wen L."/>
            <person name="He K."/>
            <person name="Yang H."/>
        </authorList>
    </citation>
    <scope>NUCLEOTIDE SEQUENCE [LARGE SCALE GENOMIC DNA]</scope>
    <source>
        <strain evidence="4">ShG14-8</strain>
    </source>
</reference>
<protein>
    <submittedName>
        <fullName evidence="4">OmpA domain protein transmembrane region-containing protein</fullName>
    </submittedName>
</protein>
<keyword evidence="2" id="KW-0732">Signal</keyword>